<evidence type="ECO:0000256" key="1">
    <source>
        <dbReference type="ARBA" id="ARBA00004606"/>
    </source>
</evidence>
<reference evidence="16" key="1">
    <citation type="journal article" date="2015" name="Nat. Genet.">
        <title>The genome and transcriptome of the zoonotic hookworm Ancylostoma ceylanicum identify infection-specific gene families.</title>
        <authorList>
            <person name="Schwarz E.M."/>
            <person name="Hu Y."/>
            <person name="Antoshechkin I."/>
            <person name="Miller M.M."/>
            <person name="Sternberg P.W."/>
            <person name="Aroian R.V."/>
        </authorList>
    </citation>
    <scope>NUCLEOTIDE SEQUENCE</scope>
    <source>
        <strain evidence="16">HY135</strain>
    </source>
</reference>
<dbReference type="PANTHER" id="PTHR23033">
    <property type="entry name" value="BETA1,3-GALACTOSYLTRANSFERASE"/>
    <property type="match status" value="1"/>
</dbReference>
<sequence length="376" mass="43782">MAANISSLVKQFGHRLSIPRRWTILLFLAIVTYIMISTVFGRGSVWSVDENTTTTRSQGIISWTTPSDLDVRDMNISKEDVYVSEAARRLPKRGRLLCFVITTPRYHSTRVPAINETWLPRCDHGQFFTSEEMDSSIPHSTVLANLPDDYDYLFHKTLLSFYYAFNEISDKFDWYYKADDDTYVVMEHMYEYLATLDPNEPYYLGYTLKPYLTRGYNGGGAGYVLSRAALKLFLNRAYGDRKTCPFDPSEDLGMGRCLESIEIFPHDTRNENGQQRFHTYRPDDMYHGKIADEWHYYQQIKGHNWIAPDLISLHHLTPDEIRTYDDLLYRMRSPQLSNTTRQASLEMDATSRQTSQLQQREARNSSKTSNFSDPDF</sequence>
<dbReference type="EMBL" id="JARK01001556">
    <property type="protein sequence ID" value="EYB90402.1"/>
    <property type="molecule type" value="Genomic_DNA"/>
</dbReference>
<evidence type="ECO:0000256" key="12">
    <source>
        <dbReference type="SAM" id="MobiDB-lite"/>
    </source>
</evidence>
<comment type="pathway">
    <text evidence="2">Protein modification; protein glycosylation.</text>
</comment>
<dbReference type="EC" id="2.4.1.122" evidence="4"/>
<feature type="transmembrane region" description="Helical" evidence="13">
    <location>
        <begin position="21"/>
        <end position="41"/>
    </location>
</feature>
<name>A0A016SJ35_9BILA</name>
<keyword evidence="16" id="KW-1185">Reference proteome</keyword>
<keyword evidence="8" id="KW-0547">Nucleotide-binding</keyword>
<feature type="region of interest" description="Disordered" evidence="12">
    <location>
        <begin position="338"/>
        <end position="376"/>
    </location>
</feature>
<evidence type="ECO:0000256" key="11">
    <source>
        <dbReference type="ARBA" id="ARBA00023136"/>
    </source>
</evidence>
<evidence type="ECO:0000256" key="4">
    <source>
        <dbReference type="ARBA" id="ARBA00012557"/>
    </source>
</evidence>
<evidence type="ECO:0000256" key="2">
    <source>
        <dbReference type="ARBA" id="ARBA00004922"/>
    </source>
</evidence>
<comment type="subcellular location">
    <subcellularLocation>
        <location evidence="1">Membrane</location>
        <topology evidence="1">Single-pass type II membrane protein</topology>
    </subcellularLocation>
</comment>
<gene>
    <name evidence="15" type="primary">Acey_s0220.g2498</name>
    <name evidence="15" type="ORF">Y032_0220g2498</name>
</gene>
<comment type="similarity">
    <text evidence="3">Belongs to the glycosyltransferase 31 family. Beta3-Gal-T subfamily.</text>
</comment>
<dbReference type="OrthoDB" id="414175at2759"/>
<evidence type="ECO:0000313" key="16">
    <source>
        <dbReference type="Proteomes" id="UP000024635"/>
    </source>
</evidence>
<dbReference type="InterPro" id="IPR026050">
    <property type="entry name" value="C1GALT1/C1GALT1_chp1"/>
</dbReference>
<evidence type="ECO:0000256" key="9">
    <source>
        <dbReference type="ARBA" id="ARBA00022968"/>
    </source>
</evidence>
<feature type="domain" description="Fringe-like glycosyltransferase" evidence="14">
    <location>
        <begin position="100"/>
        <end position="260"/>
    </location>
</feature>
<evidence type="ECO:0000256" key="8">
    <source>
        <dbReference type="ARBA" id="ARBA00022741"/>
    </source>
</evidence>
<evidence type="ECO:0000256" key="7">
    <source>
        <dbReference type="ARBA" id="ARBA00022692"/>
    </source>
</evidence>
<keyword evidence="9" id="KW-0735">Signal-anchor</keyword>
<dbReference type="PANTHER" id="PTHR23033:SF12">
    <property type="entry name" value="GLYCOPROTEIN-N-ACETYLGALACTOSAMINE 3-BETA-GALACTOSYLTRANSFERASE 1-RELATED"/>
    <property type="match status" value="1"/>
</dbReference>
<organism evidence="15 16">
    <name type="scientific">Ancylostoma ceylanicum</name>
    <dbReference type="NCBI Taxonomy" id="53326"/>
    <lineage>
        <taxon>Eukaryota</taxon>
        <taxon>Metazoa</taxon>
        <taxon>Ecdysozoa</taxon>
        <taxon>Nematoda</taxon>
        <taxon>Chromadorea</taxon>
        <taxon>Rhabditida</taxon>
        <taxon>Rhabditina</taxon>
        <taxon>Rhabditomorpha</taxon>
        <taxon>Strongyloidea</taxon>
        <taxon>Ancylostomatidae</taxon>
        <taxon>Ancylostomatinae</taxon>
        <taxon>Ancylostoma</taxon>
    </lineage>
</organism>
<evidence type="ECO:0000256" key="10">
    <source>
        <dbReference type="ARBA" id="ARBA00022989"/>
    </source>
</evidence>
<evidence type="ECO:0000256" key="5">
    <source>
        <dbReference type="ARBA" id="ARBA00022676"/>
    </source>
</evidence>
<protein>
    <recommendedName>
        <fullName evidence="4">N-acetylgalactosaminide beta-1,3-galactosyltransferase</fullName>
        <ecNumber evidence="4">2.4.1.122</ecNumber>
    </recommendedName>
</protein>
<comment type="caution">
    <text evidence="15">The sequence shown here is derived from an EMBL/GenBank/DDBJ whole genome shotgun (WGS) entry which is preliminary data.</text>
</comment>
<feature type="compositionally biased region" description="Polar residues" evidence="12">
    <location>
        <begin position="350"/>
        <end position="376"/>
    </location>
</feature>
<dbReference type="GO" id="GO:0000166">
    <property type="term" value="F:nucleotide binding"/>
    <property type="evidence" value="ECO:0007669"/>
    <property type="project" value="UniProtKB-KW"/>
</dbReference>
<dbReference type="Proteomes" id="UP000024635">
    <property type="component" value="Unassembled WGS sequence"/>
</dbReference>
<keyword evidence="6" id="KW-0808">Transferase</keyword>
<proteinExistence type="inferred from homology"/>
<dbReference type="InterPro" id="IPR003378">
    <property type="entry name" value="Fringe-like_glycosylTrfase"/>
</dbReference>
<keyword evidence="7 13" id="KW-0812">Transmembrane</keyword>
<accession>A0A016SJ35</accession>
<dbReference type="Pfam" id="PF02434">
    <property type="entry name" value="Fringe"/>
    <property type="match status" value="1"/>
</dbReference>
<keyword evidence="11 13" id="KW-0472">Membrane</keyword>
<dbReference type="STRING" id="53326.A0A016SJ35"/>
<dbReference type="GO" id="GO:0016020">
    <property type="term" value="C:membrane"/>
    <property type="evidence" value="ECO:0007669"/>
    <property type="project" value="UniProtKB-SubCell"/>
</dbReference>
<keyword evidence="5" id="KW-0328">Glycosyltransferase</keyword>
<evidence type="ECO:0000259" key="14">
    <source>
        <dbReference type="Pfam" id="PF02434"/>
    </source>
</evidence>
<evidence type="ECO:0000256" key="3">
    <source>
        <dbReference type="ARBA" id="ARBA00006462"/>
    </source>
</evidence>
<keyword evidence="10 13" id="KW-1133">Transmembrane helix</keyword>
<dbReference type="GO" id="GO:0016263">
    <property type="term" value="F:glycoprotein-N-acetylgalactosamine 3-beta-galactosyltransferase activity"/>
    <property type="evidence" value="ECO:0007669"/>
    <property type="project" value="UniProtKB-EC"/>
</dbReference>
<evidence type="ECO:0000256" key="6">
    <source>
        <dbReference type="ARBA" id="ARBA00022679"/>
    </source>
</evidence>
<dbReference type="Gene3D" id="3.90.550.50">
    <property type="match status" value="1"/>
</dbReference>
<evidence type="ECO:0000313" key="15">
    <source>
        <dbReference type="EMBL" id="EYB90402.1"/>
    </source>
</evidence>
<dbReference type="AlphaFoldDB" id="A0A016SJ35"/>
<evidence type="ECO:0000256" key="13">
    <source>
        <dbReference type="SAM" id="Phobius"/>
    </source>
</evidence>